<sequence length="132" mass="14358">MDFSPIRKIWIITFSMLAILMSSVASSSPLMTFQMLAASNTDAVKHSSAHHADHSTVKEFESKYHHPAPTSACPDDHGINSSCCSAACANVVTIPSPINEALQRKVQLALIFPEIEDKLVSRQTSLLRPPIA</sequence>
<name>A0A0M0HR45_VIBNE</name>
<evidence type="ECO:0008006" key="3">
    <source>
        <dbReference type="Google" id="ProtNLM"/>
    </source>
</evidence>
<keyword evidence="2" id="KW-1185">Reference proteome</keyword>
<protein>
    <recommendedName>
        <fullName evidence="3">CopL family metal-binding regulatory protein</fullName>
    </recommendedName>
</protein>
<comment type="caution">
    <text evidence="1">The sequence shown here is derived from an EMBL/GenBank/DDBJ whole genome shotgun (WGS) entry which is preliminary data.</text>
</comment>
<organism evidence="1 2">
    <name type="scientific">Vibrio nereis</name>
    <dbReference type="NCBI Taxonomy" id="693"/>
    <lineage>
        <taxon>Bacteria</taxon>
        <taxon>Pseudomonadati</taxon>
        <taxon>Pseudomonadota</taxon>
        <taxon>Gammaproteobacteria</taxon>
        <taxon>Vibrionales</taxon>
        <taxon>Vibrionaceae</taxon>
        <taxon>Vibrio</taxon>
    </lineage>
</organism>
<dbReference type="AlphaFoldDB" id="A0A0M0HR45"/>
<evidence type="ECO:0000313" key="1">
    <source>
        <dbReference type="EMBL" id="KOO04565.1"/>
    </source>
</evidence>
<dbReference type="RefSeq" id="WP_061781638.1">
    <property type="nucleotide sequence ID" value="NZ_LHPJ01000005.1"/>
</dbReference>
<dbReference type="PATRIC" id="fig|693.5.peg.1341"/>
<dbReference type="STRING" id="693.AKJ17_06570"/>
<gene>
    <name evidence="1" type="ORF">AKJ17_06570</name>
</gene>
<evidence type="ECO:0000313" key="2">
    <source>
        <dbReference type="Proteomes" id="UP000037515"/>
    </source>
</evidence>
<reference evidence="2" key="1">
    <citation type="submission" date="2015-08" db="EMBL/GenBank/DDBJ databases">
        <title>Vibrio galatheae sp. nov., a novel member of the Vibrionaceae family isolated from the Solomon Islands.</title>
        <authorList>
            <person name="Giubergia S."/>
            <person name="Machado H."/>
            <person name="Mateiu R.V."/>
            <person name="Gram L."/>
        </authorList>
    </citation>
    <scope>NUCLEOTIDE SEQUENCE [LARGE SCALE GENOMIC DNA]</scope>
    <source>
        <strain evidence="2">DSM 19584</strain>
    </source>
</reference>
<dbReference type="EMBL" id="LHPJ01000005">
    <property type="protein sequence ID" value="KOO04565.1"/>
    <property type="molecule type" value="Genomic_DNA"/>
</dbReference>
<dbReference type="Proteomes" id="UP000037515">
    <property type="component" value="Unassembled WGS sequence"/>
</dbReference>
<accession>A0A0M0HR45</accession>
<proteinExistence type="predicted"/>
<dbReference type="OrthoDB" id="5897364at2"/>